<evidence type="ECO:0000313" key="21">
    <source>
        <dbReference type="EMBL" id="AZF73839.1"/>
    </source>
</evidence>
<evidence type="ECO:0000313" key="36">
    <source>
        <dbReference type="Proteomes" id="UP000275843"/>
    </source>
</evidence>
<comment type="similarity">
    <text evidence="3 12">Belongs to the threonine synthase family.</text>
</comment>
<evidence type="ECO:0000313" key="35">
    <source>
        <dbReference type="Proteomes" id="UP000273443"/>
    </source>
</evidence>
<evidence type="ECO:0000313" key="30">
    <source>
        <dbReference type="Proteomes" id="UP000033106"/>
    </source>
</evidence>
<dbReference type="GO" id="GO:0004795">
    <property type="term" value="F:threonine synthase activity"/>
    <property type="evidence" value="ECO:0007669"/>
    <property type="project" value="UniProtKB-UniRule"/>
</dbReference>
<dbReference type="EC" id="4.2.3.1" evidence="4 11"/>
<dbReference type="KEGG" id="ssoa:SULA_1894"/>
<feature type="binding site" evidence="13">
    <location>
        <position position="120"/>
    </location>
    <ligand>
        <name>pyridoxal 5'-phosphate</name>
        <dbReference type="ChEBI" id="CHEBI:597326"/>
    </ligand>
</feature>
<evidence type="ECO:0000313" key="23">
    <source>
        <dbReference type="EMBL" id="AZF79070.1"/>
    </source>
</evidence>
<dbReference type="CDD" id="cd01563">
    <property type="entry name" value="Thr-synth_1"/>
    <property type="match status" value="1"/>
</dbReference>
<reference evidence="27" key="3">
    <citation type="submission" date="2016-04" db="EMBL/GenBank/DDBJ databases">
        <authorList>
            <person name="Evans L.H."/>
            <person name="Alamgir A."/>
            <person name="Owens N."/>
            <person name="Weber N.D."/>
            <person name="Virtaneva K."/>
            <person name="Barbian K."/>
            <person name="Babar A."/>
            <person name="Rosenke K."/>
        </authorList>
    </citation>
    <scope>NUCLEOTIDE SEQUENCE</scope>
    <source>
        <strain evidence="27">P1</strain>
    </source>
</reference>
<evidence type="ECO:0000313" key="38">
    <source>
        <dbReference type="Proteomes" id="UP000282269"/>
    </source>
</evidence>
<dbReference type="PANTHER" id="PTHR48078">
    <property type="entry name" value="THREONINE DEHYDRATASE, MITOCHONDRIAL-RELATED"/>
    <property type="match status" value="1"/>
</dbReference>
<protein>
    <recommendedName>
        <fullName evidence="5 11">Threonine synthase</fullName>
        <ecNumber evidence="4 11">4.2.3.1</ecNumber>
    </recommendedName>
</protein>
<evidence type="ECO:0000313" key="31">
    <source>
        <dbReference type="Proteomes" id="UP000076770"/>
    </source>
</evidence>
<proteinExistence type="inferred from homology"/>
<evidence type="ECO:0000313" key="28">
    <source>
        <dbReference type="Proteomes" id="UP000033057"/>
    </source>
</evidence>
<dbReference type="PROSITE" id="PS00165">
    <property type="entry name" value="DEHYDRATASE_SER_THR"/>
    <property type="match status" value="1"/>
</dbReference>
<reference evidence="32 33" key="4">
    <citation type="journal article" date="2018" name="Proc. Natl. Acad. Sci. U.S.A.">
        <title>Nonmutational mechanism of inheritance in the Archaeon Sulfolobus solfataricus.</title>
        <authorList>
            <person name="Payne S."/>
            <person name="McCarthy S."/>
            <person name="Johnson T."/>
            <person name="North E."/>
            <person name="Blum P."/>
        </authorList>
    </citation>
    <scope>NUCLEOTIDE SEQUENCE [LARGE SCALE GENOMIC DNA]</scope>
    <source>
        <strain evidence="20 32">SARC-H</strain>
        <strain evidence="21 36">SARC-I</strain>
        <strain evidence="23 37">SARC-N</strain>
        <strain evidence="24 38">SARC-O</strain>
        <strain evidence="25 33">SUL120</strain>
        <strain evidence="19 34">SULG</strain>
        <strain evidence="22 35">SULM</strain>
    </source>
</reference>
<dbReference type="UniPathway" id="UPA00050">
    <property type="reaction ID" value="UER00065"/>
</dbReference>
<evidence type="ECO:0000256" key="9">
    <source>
        <dbReference type="ARBA" id="ARBA00023239"/>
    </source>
</evidence>
<comment type="catalytic activity">
    <reaction evidence="10 12">
        <text>O-phospho-L-homoserine + H2O = L-threonine + phosphate</text>
        <dbReference type="Rhea" id="RHEA:10840"/>
        <dbReference type="ChEBI" id="CHEBI:15377"/>
        <dbReference type="ChEBI" id="CHEBI:43474"/>
        <dbReference type="ChEBI" id="CHEBI:57590"/>
        <dbReference type="ChEBI" id="CHEBI:57926"/>
        <dbReference type="EC" id="4.2.3.1"/>
    </reaction>
</comment>
<dbReference type="EMBL" id="CP033237">
    <property type="protein sequence ID" value="AZF73839.1"/>
    <property type="molecule type" value="Genomic_DNA"/>
</dbReference>
<gene>
    <name evidence="26" type="ORF">HFC64_15675</name>
    <name evidence="27" type="ORF">SSOP1_0917</name>
    <name evidence="18" type="ORF">SULA_1894</name>
    <name evidence="16" type="ORF">SULB_1895</name>
    <name evidence="17" type="ORF">SULC_1893</name>
    <name evidence="19" type="ORF">SULG_09520</name>
    <name evidence="20" type="ORF">SULH_09520</name>
    <name evidence="21" type="ORF">SULI_09520</name>
    <name evidence="22" type="ORF">SULM_09510</name>
    <name evidence="23" type="ORF">SULN_09510</name>
    <name evidence="24" type="ORF">SULO_09520</name>
    <name evidence="25" type="ORF">SULZ_09445</name>
</gene>
<dbReference type="Proteomes" id="UP000275843">
    <property type="component" value="Chromosome"/>
</dbReference>
<dbReference type="PIRSF" id="PIRSF038945">
    <property type="entry name" value="Thr_synthase"/>
    <property type="match status" value="1"/>
</dbReference>
<dbReference type="Proteomes" id="UP000076770">
    <property type="component" value="Chromosome i"/>
</dbReference>
<comment type="function">
    <text evidence="12">Catalyzes the gamma-elimination of phosphate from L-phosphohomoserine and the beta-addition of water to produce L-threonine.</text>
</comment>
<dbReference type="InterPro" id="IPR050147">
    <property type="entry name" value="Ser/Thr_Dehydratase"/>
</dbReference>
<dbReference type="PATRIC" id="fig|2287.6.peg.1947"/>
<dbReference type="GO" id="GO:0004794">
    <property type="term" value="F:threonine deaminase activity"/>
    <property type="evidence" value="ECO:0007669"/>
    <property type="project" value="TreeGrafter"/>
</dbReference>
<evidence type="ECO:0000256" key="13">
    <source>
        <dbReference type="PIRSR" id="PIRSR038945-1"/>
    </source>
</evidence>
<dbReference type="GO" id="GO:0006565">
    <property type="term" value="P:L-serine catabolic process"/>
    <property type="evidence" value="ECO:0007669"/>
    <property type="project" value="TreeGrafter"/>
</dbReference>
<dbReference type="InterPro" id="IPR001926">
    <property type="entry name" value="TrpB-like_PALP"/>
</dbReference>
<evidence type="ECO:0000259" key="15">
    <source>
        <dbReference type="Pfam" id="PF00291"/>
    </source>
</evidence>
<dbReference type="EMBL" id="CP033238">
    <property type="protein sequence ID" value="AZF76462.1"/>
    <property type="molecule type" value="Genomic_DNA"/>
</dbReference>
<dbReference type="FunFam" id="3.40.50.1100:FF:000014">
    <property type="entry name" value="Threonine synthase"/>
    <property type="match status" value="1"/>
</dbReference>
<evidence type="ECO:0000256" key="14">
    <source>
        <dbReference type="PIRSR" id="PIRSR038945-2"/>
    </source>
</evidence>
<dbReference type="AlphaFoldDB" id="A0A0E3GTN3"/>
<dbReference type="EMBL" id="CP033241">
    <property type="protein sequence ID" value="AZF84251.1"/>
    <property type="molecule type" value="Genomic_DNA"/>
</dbReference>
<evidence type="ECO:0000313" key="34">
    <source>
        <dbReference type="Proteomes" id="UP000273194"/>
    </source>
</evidence>
<feature type="modified residue" description="N6-(pyridoxal phosphate)lysine" evidence="14">
    <location>
        <position position="94"/>
    </location>
</feature>
<evidence type="ECO:0000313" key="37">
    <source>
        <dbReference type="Proteomes" id="UP000278715"/>
    </source>
</evidence>
<comment type="cofactor">
    <cofactor evidence="1 12 13">
        <name>pyridoxal 5'-phosphate</name>
        <dbReference type="ChEBI" id="CHEBI:597326"/>
    </cofactor>
</comment>
<dbReference type="Proteomes" id="UP000273194">
    <property type="component" value="Chromosome"/>
</dbReference>
<feature type="binding site" evidence="13">
    <location>
        <position position="358"/>
    </location>
    <ligand>
        <name>pyridoxal 5'-phosphate</name>
        <dbReference type="ChEBI" id="CHEBI:597326"/>
    </ligand>
</feature>
<dbReference type="GO" id="GO:0030170">
    <property type="term" value="F:pyridoxal phosphate binding"/>
    <property type="evidence" value="ECO:0007669"/>
    <property type="project" value="InterPro"/>
</dbReference>
<evidence type="ECO:0000256" key="3">
    <source>
        <dbReference type="ARBA" id="ARBA00005517"/>
    </source>
</evidence>
<evidence type="ECO:0000256" key="6">
    <source>
        <dbReference type="ARBA" id="ARBA00022605"/>
    </source>
</evidence>
<dbReference type="InterPro" id="IPR036052">
    <property type="entry name" value="TrpB-like_PALP_sf"/>
</dbReference>
<dbReference type="EMBL" id="CP033240">
    <property type="protein sequence ID" value="AZF81675.1"/>
    <property type="molecule type" value="Genomic_DNA"/>
</dbReference>
<evidence type="ECO:0000313" key="20">
    <source>
        <dbReference type="EMBL" id="AZF71219.1"/>
    </source>
</evidence>
<dbReference type="Proteomes" id="UP000282269">
    <property type="component" value="Chromosome"/>
</dbReference>
<reference evidence="16" key="5">
    <citation type="submission" date="2018-10" db="EMBL/GenBank/DDBJ databases">
        <authorList>
            <person name="McCarthy S."/>
            <person name="Gradnigo J."/>
            <person name="Johnson T."/>
            <person name="Payne S."/>
            <person name="Lipzen A."/>
            <person name="Schackwitz W."/>
            <person name="Martin J."/>
            <person name="Moriyama E."/>
            <person name="Blum P."/>
        </authorList>
    </citation>
    <scope>NUCLEOTIDE SEQUENCE</scope>
    <source>
        <strain evidence="16">SARC-B</strain>
        <strain evidence="17">SARC-C</strain>
        <strain evidence="18">SULA</strain>
    </source>
</reference>
<dbReference type="KEGG" id="ssof:SULC_1893"/>
<dbReference type="Pfam" id="PF00291">
    <property type="entry name" value="PALP"/>
    <property type="match status" value="1"/>
</dbReference>
<sequence>MKCLNCGYETEIDQSQILCPRCGGLLEIILEPPKDFSFSKLRGRGVWRYKELIAGRYKNIVSINEGNTPLIRSSNINDNLYFKFEGLNPTGSFKDRGMTVAVSSAVSLNYKTVIAASTGNTAASAAAYAARAGIKSFIVLPKGKVALGKLAQSILYGSVILEVDGSFDVAMDAVMRLYKDLKVVYPLNSFNPWRLEGQKTIAFEIAEELGVPDNVIVPVGNAGNIYAIWKGFNELVKTGVINTIPRMIGIQAEGASPIVTAIIKGKDSPDFIENPDTVATAIRIGKPVNWQKAMKAIRESNGTAIAVSDSEILDAQKTLARKEGIGAEPASAAALAGYIKAINEKVVDKDEKTVLILTGHSLKDPDSMTKAEAKRILVNPLHMEKIILGEINGSNS</sequence>
<dbReference type="InterPro" id="IPR000634">
    <property type="entry name" value="Ser/Thr_deHydtase_PyrdxlP-BS"/>
</dbReference>
<evidence type="ECO:0000313" key="25">
    <source>
        <dbReference type="EMBL" id="AZF84251.1"/>
    </source>
</evidence>
<dbReference type="Gene3D" id="3.40.50.1100">
    <property type="match status" value="2"/>
</dbReference>
<evidence type="ECO:0000313" key="17">
    <source>
        <dbReference type="EMBL" id="AKA76819.1"/>
    </source>
</evidence>
<dbReference type="Proteomes" id="UP000033106">
    <property type="component" value="Chromosome"/>
</dbReference>
<evidence type="ECO:0000313" key="27">
    <source>
        <dbReference type="EMBL" id="SAI84471.1"/>
    </source>
</evidence>
<dbReference type="Proteomes" id="UP000033057">
    <property type="component" value="Chromosome"/>
</dbReference>
<comment type="pathway">
    <text evidence="2 12">Amino-acid biosynthesis; L-threonine biosynthesis; L-threonine from L-aspartate: step 5/5.</text>
</comment>
<dbReference type="OrthoDB" id="6371at2157"/>
<evidence type="ECO:0000313" key="39">
    <source>
        <dbReference type="Proteomes" id="UP000594632"/>
    </source>
</evidence>
<keyword evidence="7 12" id="KW-0791">Threonine biosynthesis</keyword>
<dbReference type="GeneID" id="1455131"/>
<dbReference type="EMBL" id="CP033236">
    <property type="protein sequence ID" value="AZF71219.1"/>
    <property type="molecule type" value="Genomic_DNA"/>
</dbReference>
<evidence type="ECO:0000313" key="22">
    <source>
        <dbReference type="EMBL" id="AZF76462.1"/>
    </source>
</evidence>
<evidence type="ECO:0000313" key="24">
    <source>
        <dbReference type="EMBL" id="AZF81675.1"/>
    </source>
</evidence>
<dbReference type="EMBL" id="LT549890">
    <property type="protein sequence ID" value="SAI84471.1"/>
    <property type="molecule type" value="Genomic_DNA"/>
</dbReference>
<evidence type="ECO:0000256" key="5">
    <source>
        <dbReference type="ARBA" id="ARBA00018679"/>
    </source>
</evidence>
<evidence type="ECO:0000256" key="4">
    <source>
        <dbReference type="ARBA" id="ARBA00013028"/>
    </source>
</evidence>
<dbReference type="EMBL" id="CP011057">
    <property type="protein sequence ID" value="AKA79512.1"/>
    <property type="molecule type" value="Genomic_DNA"/>
</dbReference>
<dbReference type="EMBL" id="CP050869">
    <property type="protein sequence ID" value="QPG51065.1"/>
    <property type="molecule type" value="Genomic_DNA"/>
</dbReference>
<dbReference type="GO" id="GO:0006567">
    <property type="term" value="P:L-threonine catabolic process"/>
    <property type="evidence" value="ECO:0007669"/>
    <property type="project" value="TreeGrafter"/>
</dbReference>
<evidence type="ECO:0000313" key="32">
    <source>
        <dbReference type="Proteomes" id="UP000267993"/>
    </source>
</evidence>
<dbReference type="GO" id="GO:0009088">
    <property type="term" value="P:threonine biosynthetic process"/>
    <property type="evidence" value="ECO:0007669"/>
    <property type="project" value="UniProtKB-UniRule"/>
</dbReference>
<keyword evidence="6 12" id="KW-0028">Amino-acid biosynthesis</keyword>
<evidence type="ECO:0000313" key="19">
    <source>
        <dbReference type="EMBL" id="AZF68599.1"/>
    </source>
</evidence>
<dbReference type="NCBIfam" id="TIGR00260">
    <property type="entry name" value="thrC"/>
    <property type="match status" value="1"/>
</dbReference>
<dbReference type="GO" id="GO:0009097">
    <property type="term" value="P:isoleucine biosynthetic process"/>
    <property type="evidence" value="ECO:0007669"/>
    <property type="project" value="TreeGrafter"/>
</dbReference>
<dbReference type="EMBL" id="CP033239">
    <property type="protein sequence ID" value="AZF79070.1"/>
    <property type="molecule type" value="Genomic_DNA"/>
</dbReference>
<dbReference type="GO" id="GO:0003941">
    <property type="term" value="F:L-serine ammonia-lyase activity"/>
    <property type="evidence" value="ECO:0007669"/>
    <property type="project" value="TreeGrafter"/>
</dbReference>
<evidence type="ECO:0000313" key="29">
    <source>
        <dbReference type="Proteomes" id="UP000033085"/>
    </source>
</evidence>
<evidence type="ECO:0000256" key="12">
    <source>
        <dbReference type="PIRNR" id="PIRNR038945"/>
    </source>
</evidence>
<evidence type="ECO:0000313" key="26">
    <source>
        <dbReference type="EMBL" id="QPG51065.1"/>
    </source>
</evidence>
<evidence type="ECO:0000313" key="18">
    <source>
        <dbReference type="EMBL" id="AKA79512.1"/>
    </source>
</evidence>
<dbReference type="RefSeq" id="WP_009992295.1">
    <property type="nucleotide sequence ID" value="NZ_CP011055.2"/>
</dbReference>
<keyword evidence="9 12" id="KW-0456">Lyase</keyword>
<dbReference type="KEGG" id="ssol:SULB_1895"/>
<feature type="domain" description="Tryptophan synthase beta chain-like PALP" evidence="15">
    <location>
        <begin position="62"/>
        <end position="359"/>
    </location>
</feature>
<dbReference type="Proteomes" id="UP000278715">
    <property type="component" value="Chromosome"/>
</dbReference>
<organism evidence="16 29">
    <name type="scientific">Saccharolobus solfataricus</name>
    <name type="common">Sulfolobus solfataricus</name>
    <dbReference type="NCBI Taxonomy" id="2287"/>
    <lineage>
        <taxon>Archaea</taxon>
        <taxon>Thermoproteota</taxon>
        <taxon>Thermoprotei</taxon>
        <taxon>Sulfolobales</taxon>
        <taxon>Sulfolobaceae</taxon>
        <taxon>Saccharolobus</taxon>
    </lineage>
</organism>
<dbReference type="GeneID" id="44129811"/>
<evidence type="ECO:0000256" key="8">
    <source>
        <dbReference type="ARBA" id="ARBA00022898"/>
    </source>
</evidence>
<evidence type="ECO:0000256" key="11">
    <source>
        <dbReference type="NCBIfam" id="TIGR00260"/>
    </source>
</evidence>
<dbReference type="Proteomes" id="UP000594632">
    <property type="component" value="Chromosome"/>
</dbReference>
<dbReference type="Proteomes" id="UP000269431">
    <property type="component" value="Chromosome"/>
</dbReference>
<feature type="binding site" evidence="13">
    <location>
        <begin position="220"/>
        <end position="224"/>
    </location>
    <ligand>
        <name>pyridoxal 5'-phosphate</name>
        <dbReference type="ChEBI" id="CHEBI:597326"/>
    </ligand>
</feature>
<evidence type="ECO:0000256" key="1">
    <source>
        <dbReference type="ARBA" id="ARBA00001933"/>
    </source>
</evidence>
<dbReference type="PANTHER" id="PTHR48078:SF6">
    <property type="entry name" value="L-THREONINE DEHYDRATASE CATABOLIC TDCB"/>
    <property type="match status" value="1"/>
</dbReference>
<dbReference type="EMBL" id="CP011056">
    <property type="protein sequence ID" value="AKA76819.1"/>
    <property type="molecule type" value="Genomic_DNA"/>
</dbReference>
<dbReference type="Proteomes" id="UP000267993">
    <property type="component" value="Chromosome"/>
</dbReference>
<dbReference type="EMBL" id="CP011055">
    <property type="protein sequence ID" value="AKA74121.1"/>
    <property type="molecule type" value="Genomic_DNA"/>
</dbReference>
<dbReference type="EMBL" id="CP033235">
    <property type="protein sequence ID" value="AZF68599.1"/>
    <property type="molecule type" value="Genomic_DNA"/>
</dbReference>
<evidence type="ECO:0000313" key="33">
    <source>
        <dbReference type="Proteomes" id="UP000269431"/>
    </source>
</evidence>
<dbReference type="OMA" id="MWGFQAS"/>
<dbReference type="SUPFAM" id="SSF53686">
    <property type="entry name" value="Tryptophan synthase beta subunit-like PLP-dependent enzymes"/>
    <property type="match status" value="1"/>
</dbReference>
<evidence type="ECO:0000256" key="10">
    <source>
        <dbReference type="ARBA" id="ARBA00049144"/>
    </source>
</evidence>
<name>A0A0E3GTN3_SACSO</name>
<accession>A0A0E3GTN3</accession>
<evidence type="ECO:0000256" key="2">
    <source>
        <dbReference type="ARBA" id="ARBA00004979"/>
    </source>
</evidence>
<reference evidence="28 29" key="1">
    <citation type="journal article" date="2015" name="Genome Announc.">
        <title>Complete Genome Sequence of Sulfolobus solfataricus Strain 98/2 and Evolved Derivatives.</title>
        <authorList>
            <person name="McCarthy S."/>
            <person name="Gradnigo J."/>
            <person name="Johnson T."/>
            <person name="Payne S."/>
            <person name="Lipzen A."/>
            <person name="Martin J."/>
            <person name="Schackwitz W."/>
            <person name="Moriyama E."/>
            <person name="Blum P."/>
        </authorList>
    </citation>
    <scope>NUCLEOTIDE SEQUENCE [LARGE SCALE GENOMIC DNA]</scope>
    <source>
        <strain evidence="28">98/2 SULC</strain>
        <strain evidence="16">SARC-B</strain>
        <strain evidence="17">SARC-C</strain>
        <strain evidence="18 30">SULA</strain>
        <strain evidence="29">SULB</strain>
    </source>
</reference>
<keyword evidence="8 12" id="KW-0663">Pyridoxal phosphate</keyword>
<dbReference type="Proteomes" id="UP000033085">
    <property type="component" value="Chromosome"/>
</dbReference>
<dbReference type="InterPro" id="IPR026260">
    <property type="entry name" value="Thr_Synthase_bac/arc"/>
</dbReference>
<dbReference type="Proteomes" id="UP000273443">
    <property type="component" value="Chromosome"/>
</dbReference>
<reference evidence="26 39" key="6">
    <citation type="journal article" date="2020" name="Nat. Commun.">
        <title>The structures of two archaeal type IV pili illuminate evolutionary relationships.</title>
        <authorList>
            <person name="Wang F."/>
            <person name="Baquero D.P."/>
            <person name="Su Z."/>
            <person name="Beltran L.C."/>
            <person name="Prangishvili D."/>
            <person name="Krupovic M."/>
            <person name="Egelman E.H."/>
        </authorList>
    </citation>
    <scope>NUCLEOTIDE SEQUENCE [LARGE SCALE GENOMIC DNA]</scope>
    <source>
        <strain evidence="26 39">POZ149</strain>
    </source>
</reference>
<evidence type="ECO:0000313" key="16">
    <source>
        <dbReference type="EMBL" id="AKA74121.1"/>
    </source>
</evidence>
<evidence type="ECO:0000256" key="7">
    <source>
        <dbReference type="ARBA" id="ARBA00022697"/>
    </source>
</evidence>
<dbReference type="InterPro" id="IPR004450">
    <property type="entry name" value="Thr_synthase-like"/>
</dbReference>
<reference evidence="31" key="2">
    <citation type="submission" date="2016-04" db="EMBL/GenBank/DDBJ databases">
        <authorList>
            <person name="Shah S.A."/>
            <person name="Garrett R.A."/>
        </authorList>
    </citation>
    <scope>NUCLEOTIDE SEQUENCE [LARGE SCALE GENOMIC DNA]</scope>
    <source>
        <strain evidence="31">ATCC 35091 / DSM 1616 / JCM 8930 / NBRC 15331 / P1</strain>
    </source>
</reference>